<feature type="compositionally biased region" description="Acidic residues" evidence="2">
    <location>
        <begin position="115"/>
        <end position="135"/>
    </location>
</feature>
<reference evidence="3 4" key="1">
    <citation type="submission" date="2019-07" db="EMBL/GenBank/DDBJ databases">
        <title>Genomics analysis of Aphanomyces spp. identifies a new class of oomycete effector associated with host adaptation.</title>
        <authorList>
            <person name="Gaulin E."/>
        </authorList>
    </citation>
    <scope>NUCLEOTIDE SEQUENCE [LARGE SCALE GENOMIC DNA]</scope>
    <source>
        <strain evidence="3 4">ATCC 201684</strain>
    </source>
</reference>
<keyword evidence="4" id="KW-1185">Reference proteome</keyword>
<dbReference type="VEuPathDB" id="FungiDB:AeMF1_017060"/>
<name>A0A6G0XDB8_9STRA</name>
<dbReference type="EMBL" id="VJMJ01000079">
    <property type="protein sequence ID" value="KAF0738200.1"/>
    <property type="molecule type" value="Genomic_DNA"/>
</dbReference>
<keyword evidence="1" id="KW-0175">Coiled coil</keyword>
<evidence type="ECO:0000313" key="3">
    <source>
        <dbReference type="EMBL" id="KAF0738200.1"/>
    </source>
</evidence>
<feature type="coiled-coil region" evidence="1">
    <location>
        <begin position="53"/>
        <end position="90"/>
    </location>
</feature>
<evidence type="ECO:0000256" key="1">
    <source>
        <dbReference type="SAM" id="Coils"/>
    </source>
</evidence>
<feature type="compositionally biased region" description="Polar residues" evidence="2">
    <location>
        <begin position="103"/>
        <end position="112"/>
    </location>
</feature>
<feature type="region of interest" description="Disordered" evidence="2">
    <location>
        <begin position="103"/>
        <end position="135"/>
    </location>
</feature>
<gene>
    <name evidence="3" type="ORF">Ae201684_006176</name>
</gene>
<sequence length="135" mass="15449">MSTSFVMVHTSKKFSAYDLKCSKCRNTIKAPACFPVSRCHHHRADHPQGWIYVNQAQRDLLTLIMELDMMEEMTQELLQLKNQIREMNDVADLTTNMDKMDVQSATASESFSINDGDDNDITNDVPDIEDEGNEF</sequence>
<accession>A0A6G0XDB8</accession>
<protein>
    <submittedName>
        <fullName evidence="3">Uncharacterized protein</fullName>
    </submittedName>
</protein>
<proteinExistence type="predicted"/>
<dbReference type="AlphaFoldDB" id="A0A6G0XDB8"/>
<organism evidence="3 4">
    <name type="scientific">Aphanomyces euteiches</name>
    <dbReference type="NCBI Taxonomy" id="100861"/>
    <lineage>
        <taxon>Eukaryota</taxon>
        <taxon>Sar</taxon>
        <taxon>Stramenopiles</taxon>
        <taxon>Oomycota</taxon>
        <taxon>Saprolegniomycetes</taxon>
        <taxon>Saprolegniales</taxon>
        <taxon>Verrucalvaceae</taxon>
        <taxon>Aphanomyces</taxon>
    </lineage>
</organism>
<dbReference type="Proteomes" id="UP000481153">
    <property type="component" value="Unassembled WGS sequence"/>
</dbReference>
<comment type="caution">
    <text evidence="3">The sequence shown here is derived from an EMBL/GenBank/DDBJ whole genome shotgun (WGS) entry which is preliminary data.</text>
</comment>
<evidence type="ECO:0000256" key="2">
    <source>
        <dbReference type="SAM" id="MobiDB-lite"/>
    </source>
</evidence>
<evidence type="ECO:0000313" key="4">
    <source>
        <dbReference type="Proteomes" id="UP000481153"/>
    </source>
</evidence>